<feature type="compositionally biased region" description="Pro residues" evidence="1">
    <location>
        <begin position="324"/>
        <end position="334"/>
    </location>
</feature>
<reference evidence="3" key="1">
    <citation type="journal article" date="2023" name="Mol. Phylogenet. Evol.">
        <title>Genome-scale phylogeny and comparative genomics of the fungal order Sordariales.</title>
        <authorList>
            <person name="Hensen N."/>
            <person name="Bonometti L."/>
            <person name="Westerberg I."/>
            <person name="Brannstrom I.O."/>
            <person name="Guillou S."/>
            <person name="Cros-Aarteil S."/>
            <person name="Calhoun S."/>
            <person name="Haridas S."/>
            <person name="Kuo A."/>
            <person name="Mondo S."/>
            <person name="Pangilinan J."/>
            <person name="Riley R."/>
            <person name="LaButti K."/>
            <person name="Andreopoulos B."/>
            <person name="Lipzen A."/>
            <person name="Chen C."/>
            <person name="Yan M."/>
            <person name="Daum C."/>
            <person name="Ng V."/>
            <person name="Clum A."/>
            <person name="Steindorff A."/>
            <person name="Ohm R.A."/>
            <person name="Martin F."/>
            <person name="Silar P."/>
            <person name="Natvig D.O."/>
            <person name="Lalanne C."/>
            <person name="Gautier V."/>
            <person name="Ament-Velasquez S.L."/>
            <person name="Kruys A."/>
            <person name="Hutchinson M.I."/>
            <person name="Powell A.J."/>
            <person name="Barry K."/>
            <person name="Miller A.N."/>
            <person name="Grigoriev I.V."/>
            <person name="Debuchy R."/>
            <person name="Gladieux P."/>
            <person name="Hiltunen Thoren M."/>
            <person name="Johannesson H."/>
        </authorList>
    </citation>
    <scope>NUCLEOTIDE SEQUENCE</scope>
    <source>
        <strain evidence="3">CBS 232.78</strain>
    </source>
</reference>
<dbReference type="Proteomes" id="UP001285441">
    <property type="component" value="Unassembled WGS sequence"/>
</dbReference>
<evidence type="ECO:0000313" key="4">
    <source>
        <dbReference type="Proteomes" id="UP001285441"/>
    </source>
</evidence>
<evidence type="ECO:0000313" key="3">
    <source>
        <dbReference type="EMBL" id="KAK3389395.1"/>
    </source>
</evidence>
<comment type="caution">
    <text evidence="3">The sequence shown here is derived from an EMBL/GenBank/DDBJ whole genome shotgun (WGS) entry which is preliminary data.</text>
</comment>
<name>A0AAE0U3L6_9PEZI</name>
<keyword evidence="2" id="KW-0732">Signal</keyword>
<reference evidence="3" key="2">
    <citation type="submission" date="2023-06" db="EMBL/GenBank/DDBJ databases">
        <authorList>
            <consortium name="Lawrence Berkeley National Laboratory"/>
            <person name="Haridas S."/>
            <person name="Hensen N."/>
            <person name="Bonometti L."/>
            <person name="Westerberg I."/>
            <person name="Brannstrom I.O."/>
            <person name="Guillou S."/>
            <person name="Cros-Aarteil S."/>
            <person name="Calhoun S."/>
            <person name="Kuo A."/>
            <person name="Mondo S."/>
            <person name="Pangilinan J."/>
            <person name="Riley R."/>
            <person name="LaButti K."/>
            <person name="Andreopoulos B."/>
            <person name="Lipzen A."/>
            <person name="Chen C."/>
            <person name="Yanf M."/>
            <person name="Daum C."/>
            <person name="Ng V."/>
            <person name="Clum A."/>
            <person name="Steindorff A."/>
            <person name="Ohm R."/>
            <person name="Martin F."/>
            <person name="Silar P."/>
            <person name="Natvig D."/>
            <person name="Lalanne C."/>
            <person name="Gautier V."/>
            <person name="Ament-velasquez S.L."/>
            <person name="Kruys A."/>
            <person name="Hutchinson M.I."/>
            <person name="Powell A.J."/>
            <person name="Barry K."/>
            <person name="Miller A.N."/>
            <person name="Grigoriev I.V."/>
            <person name="Debuchy R."/>
            <person name="Gladieux P."/>
            <person name="Thoren M.H."/>
            <person name="Johannesson H."/>
        </authorList>
    </citation>
    <scope>NUCLEOTIDE SEQUENCE</scope>
    <source>
        <strain evidence="3">CBS 232.78</strain>
    </source>
</reference>
<dbReference type="EMBL" id="JAULSW010000002">
    <property type="protein sequence ID" value="KAK3389395.1"/>
    <property type="molecule type" value="Genomic_DNA"/>
</dbReference>
<feature type="compositionally biased region" description="Pro residues" evidence="1">
    <location>
        <begin position="282"/>
        <end position="317"/>
    </location>
</feature>
<accession>A0AAE0U3L6</accession>
<protein>
    <submittedName>
        <fullName evidence="3">Uncharacterized protein</fullName>
    </submittedName>
</protein>
<feature type="chain" id="PRO_5041929553" evidence="2">
    <location>
        <begin position="24"/>
        <end position="412"/>
    </location>
</feature>
<gene>
    <name evidence="3" type="ORF">B0H63DRAFT_98380</name>
</gene>
<keyword evidence="4" id="KW-1185">Reference proteome</keyword>
<feature type="signal peptide" evidence="2">
    <location>
        <begin position="1"/>
        <end position="23"/>
    </location>
</feature>
<evidence type="ECO:0000256" key="1">
    <source>
        <dbReference type="SAM" id="MobiDB-lite"/>
    </source>
</evidence>
<feature type="region of interest" description="Disordered" evidence="1">
    <location>
        <begin position="273"/>
        <end position="344"/>
    </location>
</feature>
<proteinExistence type="predicted"/>
<feature type="region of interest" description="Disordered" evidence="1">
    <location>
        <begin position="140"/>
        <end position="207"/>
    </location>
</feature>
<sequence>MILRNWNFFALLAALQLPALGLAQHREFYKWNSPRAVANAGRHDDGIFGRQTPPGYHPEFGTCGSGTTCENACGSNWQSCNASTNLSLFCYNQKELGQTCCENGSGRACDPGYYCAWNEIGGKVWCCENGQSLEECGVITSSSSASGSSTRSSMISSTKISTTSSPTGPSGSSSTPTGPSSSGPSSSEPPSTASSTPSGTDSTTSSSTGPACSATASYCSSVSLVTVTTTTTTTTSIFEATSTLTVYVDSPPRTVTAFSTISIFITVPIPEGGCSSTTSPSSPSPPPPVSSSTPSPPSPPPSSTAPTLPPTPEPPCPDSTTFLVPPPSPPPPTHTPDHTVGPPGVVYTTKIRTITTTTTCPPDVPNLKLVANPTAPADLLPGPVLPEMTSGAQVVEAGGVGLALVAFVMLMI</sequence>
<organism evidence="3 4">
    <name type="scientific">Podospora didyma</name>
    <dbReference type="NCBI Taxonomy" id="330526"/>
    <lineage>
        <taxon>Eukaryota</taxon>
        <taxon>Fungi</taxon>
        <taxon>Dikarya</taxon>
        <taxon>Ascomycota</taxon>
        <taxon>Pezizomycotina</taxon>
        <taxon>Sordariomycetes</taxon>
        <taxon>Sordariomycetidae</taxon>
        <taxon>Sordariales</taxon>
        <taxon>Podosporaceae</taxon>
        <taxon>Podospora</taxon>
    </lineage>
</organism>
<dbReference type="AlphaFoldDB" id="A0AAE0U3L6"/>
<evidence type="ECO:0000256" key="2">
    <source>
        <dbReference type="SAM" id="SignalP"/>
    </source>
</evidence>